<dbReference type="STRING" id="1433126.BN938_1681"/>
<sequence>MSHLASTIVAPATAQGGAISIIRLSGSNGTDIIKRHFSRPLEDRRALFGSFSDGDKIIDEVVVTYFKAPRSYTGEDCVEISCHGSQWIVSEIVRLLISSGAVAASPGEFTQRAFLNGKIALSQAEAVADLIASDSRASAQVAIQQMRGGYAQELRVLNYELLNILSLLELELDFAEEDVEFADRGVLGGLIEKLHCRVRDLASSFSLGNVLKNGVPVAIVGKPNVGKSTLLNRLVGEERAIVSSVAGTTRDYIEEAITIDGIVFRFIDTAGLRSSTDEIELIGIERTYEKLRQAAIVIQLIDNMDDVEELSLSAEQKLMVVLNKIDSNPTVPTPPDTLKISAKNGIGISELRFALLSLIPKGSLSQHSLVVSNARHYEALQRGASAFSRALQALSDALPSDLIASEIRNGLYSLQEITGEITTDDILGNIFKNFCIGK</sequence>
<dbReference type="EC" id="3.6.-.-" evidence="7"/>
<feature type="binding site" evidence="7">
    <location>
        <position position="245"/>
    </location>
    <ligand>
        <name>K(+)</name>
        <dbReference type="ChEBI" id="CHEBI:29103"/>
    </ligand>
</feature>
<dbReference type="NCBIfam" id="TIGR00450">
    <property type="entry name" value="mnmE_trmE_thdF"/>
    <property type="match status" value="1"/>
</dbReference>
<dbReference type="PANTHER" id="PTHR42714:SF2">
    <property type="entry name" value="TRNA MODIFICATION GTPASE GTPBP3, MITOCHONDRIAL"/>
    <property type="match status" value="1"/>
</dbReference>
<dbReference type="GO" id="GO:0030488">
    <property type="term" value="P:tRNA methylation"/>
    <property type="evidence" value="ECO:0007669"/>
    <property type="project" value="TreeGrafter"/>
</dbReference>
<dbReference type="CDD" id="cd14858">
    <property type="entry name" value="TrmE_N"/>
    <property type="match status" value="1"/>
</dbReference>
<dbReference type="OrthoDB" id="9805918at2"/>
<feature type="binding site" evidence="7">
    <location>
        <position position="243"/>
    </location>
    <ligand>
        <name>K(+)</name>
        <dbReference type="ChEBI" id="CHEBI:29103"/>
    </ligand>
</feature>
<dbReference type="eggNOG" id="COG0486">
    <property type="taxonomic scope" value="Bacteria"/>
</dbReference>
<feature type="binding site" evidence="7">
    <location>
        <position position="438"/>
    </location>
    <ligand>
        <name>(6S)-5-formyl-5,6,7,8-tetrahydrofolate</name>
        <dbReference type="ChEBI" id="CHEBI:57457"/>
    </ligand>
</feature>
<dbReference type="SUPFAM" id="SSF52540">
    <property type="entry name" value="P-loop containing nucleoside triphosphate hydrolases"/>
    <property type="match status" value="1"/>
</dbReference>
<keyword evidence="7" id="KW-0378">Hydrolase</keyword>
<feature type="domain" description="TrmE-type G" evidence="9">
    <location>
        <begin position="214"/>
        <end position="360"/>
    </location>
</feature>
<keyword evidence="7" id="KW-0479">Metal-binding</keyword>
<feature type="binding site" evidence="7">
    <location>
        <position position="228"/>
    </location>
    <ligand>
        <name>Mg(2+)</name>
        <dbReference type="ChEBI" id="CHEBI:18420"/>
    </ligand>
</feature>
<feature type="binding site" evidence="7">
    <location>
        <position position="249"/>
    </location>
    <ligand>
        <name>Mg(2+)</name>
        <dbReference type="ChEBI" id="CHEBI:18420"/>
    </ligand>
</feature>
<keyword evidence="11" id="KW-1185">Reference proteome</keyword>
<comment type="cofactor">
    <cofactor evidence="7">
        <name>K(+)</name>
        <dbReference type="ChEBI" id="CHEBI:29103"/>
    </cofactor>
    <text evidence="7">Binds 1 potassium ion per subunit.</text>
</comment>
<dbReference type="PATRIC" id="fig|1433126.3.peg.1657"/>
<evidence type="ECO:0000256" key="2">
    <source>
        <dbReference type="ARBA" id="ARBA00022694"/>
    </source>
</evidence>
<evidence type="ECO:0000256" key="4">
    <source>
        <dbReference type="ARBA" id="ARBA00022842"/>
    </source>
</evidence>
<feature type="binding site" evidence="7">
    <location>
        <position position="248"/>
    </location>
    <ligand>
        <name>K(+)</name>
        <dbReference type="ChEBI" id="CHEBI:29103"/>
    </ligand>
</feature>
<dbReference type="InterPro" id="IPR025867">
    <property type="entry name" value="MnmE_helical"/>
</dbReference>
<feature type="binding site" evidence="7">
    <location>
        <begin position="243"/>
        <end position="249"/>
    </location>
    <ligand>
        <name>GTP</name>
        <dbReference type="ChEBI" id="CHEBI:37565"/>
    </ligand>
</feature>
<evidence type="ECO:0000313" key="10">
    <source>
        <dbReference type="EMBL" id="CDN31761.1"/>
    </source>
</evidence>
<dbReference type="Gene3D" id="3.40.50.300">
    <property type="entry name" value="P-loop containing nucleotide triphosphate hydrolases"/>
    <property type="match status" value="1"/>
</dbReference>
<keyword evidence="3 7" id="KW-0547">Nucleotide-binding</keyword>
<feature type="binding site" evidence="7">
    <location>
        <begin position="268"/>
        <end position="271"/>
    </location>
    <ligand>
        <name>GTP</name>
        <dbReference type="ChEBI" id="CHEBI:37565"/>
    </ligand>
</feature>
<name>A0A060R8E9_9BACT</name>
<dbReference type="Pfam" id="PF01926">
    <property type="entry name" value="MMR_HSR1"/>
    <property type="match status" value="1"/>
</dbReference>
<comment type="function">
    <text evidence="7">Exhibits a very high intrinsic GTPase hydrolysis rate. Involved in the addition of a carboxymethylaminomethyl (cmnm) group at the wobble position (U34) of certain tRNAs, forming tRNA-cmnm(5)s(2)U34.</text>
</comment>
<dbReference type="GO" id="GO:0005829">
    <property type="term" value="C:cytosol"/>
    <property type="evidence" value="ECO:0007669"/>
    <property type="project" value="TreeGrafter"/>
</dbReference>
<accession>A0A060R8E9</accession>
<evidence type="ECO:0000259" key="9">
    <source>
        <dbReference type="PROSITE" id="PS51709"/>
    </source>
</evidence>
<feature type="binding site" evidence="7">
    <location>
        <begin position="224"/>
        <end position="229"/>
    </location>
    <ligand>
        <name>GTP</name>
        <dbReference type="ChEBI" id="CHEBI:37565"/>
    </ligand>
</feature>
<dbReference type="Gene3D" id="3.30.1360.120">
    <property type="entry name" value="Probable tRNA modification gtpase trme, domain 1"/>
    <property type="match status" value="1"/>
</dbReference>
<dbReference type="KEGG" id="rbc:BN938_1681"/>
<dbReference type="Proteomes" id="UP000027616">
    <property type="component" value="Chromosome I"/>
</dbReference>
<organism evidence="10 11">
    <name type="scientific">Mucinivorans hirudinis</name>
    <dbReference type="NCBI Taxonomy" id="1433126"/>
    <lineage>
        <taxon>Bacteria</taxon>
        <taxon>Pseudomonadati</taxon>
        <taxon>Bacteroidota</taxon>
        <taxon>Bacteroidia</taxon>
        <taxon>Bacteroidales</taxon>
        <taxon>Rikenellaceae</taxon>
        <taxon>Mucinivorans</taxon>
    </lineage>
</organism>
<dbReference type="InterPro" id="IPR018948">
    <property type="entry name" value="GTP-bd_TrmE_N"/>
</dbReference>
<dbReference type="GO" id="GO:0005525">
    <property type="term" value="F:GTP binding"/>
    <property type="evidence" value="ECO:0007669"/>
    <property type="project" value="UniProtKB-UniRule"/>
</dbReference>
<dbReference type="PROSITE" id="PS51709">
    <property type="entry name" value="G_TRME"/>
    <property type="match status" value="1"/>
</dbReference>
<dbReference type="Pfam" id="PF12631">
    <property type="entry name" value="MnmE_helical"/>
    <property type="match status" value="1"/>
</dbReference>
<dbReference type="PANTHER" id="PTHR42714">
    <property type="entry name" value="TRNA MODIFICATION GTPASE GTPBP3"/>
    <property type="match status" value="1"/>
</dbReference>
<dbReference type="InterPro" id="IPR004520">
    <property type="entry name" value="GTPase_MnmE"/>
</dbReference>
<proteinExistence type="inferred from homology"/>
<dbReference type="SUPFAM" id="SSF116878">
    <property type="entry name" value="TrmE connector domain"/>
    <property type="match status" value="1"/>
</dbReference>
<dbReference type="GO" id="GO:0003924">
    <property type="term" value="F:GTPase activity"/>
    <property type="evidence" value="ECO:0007669"/>
    <property type="project" value="UniProtKB-UniRule"/>
</dbReference>
<comment type="caution">
    <text evidence="7">Lacks conserved residue(s) required for the propagation of feature annotation.</text>
</comment>
<evidence type="ECO:0000256" key="8">
    <source>
        <dbReference type="RuleBase" id="RU003313"/>
    </source>
</evidence>
<feature type="binding site" evidence="7">
    <location>
        <position position="224"/>
    </location>
    <ligand>
        <name>K(+)</name>
        <dbReference type="ChEBI" id="CHEBI:29103"/>
    </ligand>
</feature>
<dbReference type="HOGENOM" id="CLU_019624_4_1_10"/>
<dbReference type="InterPro" id="IPR005225">
    <property type="entry name" value="Small_GTP-bd"/>
</dbReference>
<dbReference type="Pfam" id="PF10396">
    <property type="entry name" value="TrmE_N"/>
    <property type="match status" value="1"/>
</dbReference>
<evidence type="ECO:0000256" key="6">
    <source>
        <dbReference type="ARBA" id="ARBA00023134"/>
    </source>
</evidence>
<keyword evidence="7" id="KW-0963">Cytoplasm</keyword>
<dbReference type="InterPro" id="IPR027266">
    <property type="entry name" value="TrmE/GcvT-like"/>
</dbReference>
<feature type="binding site" evidence="7">
    <location>
        <position position="79"/>
    </location>
    <ligand>
        <name>(6S)-5-formyl-5,6,7,8-tetrahydrofolate</name>
        <dbReference type="ChEBI" id="CHEBI:57457"/>
    </ligand>
</feature>
<dbReference type="CDD" id="cd04164">
    <property type="entry name" value="trmE"/>
    <property type="match status" value="1"/>
</dbReference>
<evidence type="ECO:0000256" key="3">
    <source>
        <dbReference type="ARBA" id="ARBA00022741"/>
    </source>
</evidence>
<evidence type="ECO:0000313" key="11">
    <source>
        <dbReference type="Proteomes" id="UP000027616"/>
    </source>
</evidence>
<dbReference type="HAMAP" id="MF_00379">
    <property type="entry name" value="GTPase_MnmE"/>
    <property type="match status" value="1"/>
</dbReference>
<dbReference type="EMBL" id="HG934468">
    <property type="protein sequence ID" value="CDN31761.1"/>
    <property type="molecule type" value="Genomic_DNA"/>
</dbReference>
<comment type="subunit">
    <text evidence="7">Homodimer. Heterotetramer of two MnmE and two MnmG subunits.</text>
</comment>
<dbReference type="NCBIfam" id="NF003661">
    <property type="entry name" value="PRK05291.1-3"/>
    <property type="match status" value="1"/>
</dbReference>
<comment type="similarity">
    <text evidence="1 7 8">Belongs to the TRAFAC class TrmE-Era-EngA-EngB-Septin-like GTPase superfamily. TrmE GTPase family.</text>
</comment>
<dbReference type="NCBIfam" id="TIGR00231">
    <property type="entry name" value="small_GTP"/>
    <property type="match status" value="1"/>
</dbReference>
<dbReference type="GO" id="GO:0002098">
    <property type="term" value="P:tRNA wobble uridine modification"/>
    <property type="evidence" value="ECO:0007669"/>
    <property type="project" value="TreeGrafter"/>
</dbReference>
<feature type="binding site" evidence="7">
    <location>
        <position position="118"/>
    </location>
    <ligand>
        <name>(6S)-5-formyl-5,6,7,8-tetrahydrofolate</name>
        <dbReference type="ChEBI" id="CHEBI:57457"/>
    </ligand>
</feature>
<dbReference type="InterPro" id="IPR006073">
    <property type="entry name" value="GTP-bd"/>
</dbReference>
<dbReference type="GO" id="GO:0046872">
    <property type="term" value="F:metal ion binding"/>
    <property type="evidence" value="ECO:0007669"/>
    <property type="project" value="UniProtKB-KW"/>
</dbReference>
<dbReference type="InterPro" id="IPR027368">
    <property type="entry name" value="MnmE_dom2"/>
</dbReference>
<keyword evidence="4 7" id="KW-0460">Magnesium</keyword>
<dbReference type="AlphaFoldDB" id="A0A060R8E9"/>
<dbReference type="Gene3D" id="1.20.120.430">
    <property type="entry name" value="tRNA modification GTPase MnmE domain 2"/>
    <property type="match status" value="1"/>
</dbReference>
<comment type="subcellular location">
    <subcellularLocation>
        <location evidence="7">Cytoplasm</location>
    </subcellularLocation>
</comment>
<feature type="binding site" evidence="7">
    <location>
        <position position="23"/>
    </location>
    <ligand>
        <name>(6S)-5-formyl-5,6,7,8-tetrahydrofolate</name>
        <dbReference type="ChEBI" id="CHEBI:57457"/>
    </ligand>
</feature>
<reference evidence="10 11" key="1">
    <citation type="journal article" date="2015" name="Genome Announc.">
        <title>Complete Genome Sequence of the Novel Leech Symbiont Mucinivorans hirudinis M3T.</title>
        <authorList>
            <person name="Nelson M.C."/>
            <person name="Bomar L."/>
            <person name="Graf J."/>
        </authorList>
    </citation>
    <scope>NUCLEOTIDE SEQUENCE [LARGE SCALE GENOMIC DNA]</scope>
    <source>
        <strain evidence="11">M3</strain>
    </source>
</reference>
<keyword evidence="5 7" id="KW-0630">Potassium</keyword>
<dbReference type="InterPro" id="IPR031168">
    <property type="entry name" value="G_TrmE"/>
</dbReference>
<keyword evidence="2 7" id="KW-0819">tRNA processing</keyword>
<evidence type="ECO:0000256" key="1">
    <source>
        <dbReference type="ARBA" id="ARBA00011043"/>
    </source>
</evidence>
<keyword evidence="6 7" id="KW-0342">GTP-binding</keyword>
<evidence type="ECO:0000256" key="7">
    <source>
        <dbReference type="HAMAP-Rule" id="MF_00379"/>
    </source>
</evidence>
<evidence type="ECO:0000256" key="5">
    <source>
        <dbReference type="ARBA" id="ARBA00022958"/>
    </source>
</evidence>
<protein>
    <recommendedName>
        <fullName evidence="7">tRNA modification GTPase MnmE</fullName>
        <ecNumber evidence="7">3.6.-.-</ecNumber>
    </recommendedName>
</protein>
<gene>
    <name evidence="7" type="primary">mnmE</name>
    <name evidence="7" type="synonym">trmE</name>
    <name evidence="10" type="ORF">BN938_1681</name>
</gene>
<dbReference type="InterPro" id="IPR027417">
    <property type="entry name" value="P-loop_NTPase"/>
</dbReference>